<proteinExistence type="predicted"/>
<dbReference type="CDD" id="cd18793">
    <property type="entry name" value="SF2_C_SNF"/>
    <property type="match status" value="1"/>
</dbReference>
<reference evidence="5" key="1">
    <citation type="submission" date="2013-12" db="EMBL/GenBank/DDBJ databases">
        <title>The Genome Sequence of Aphanomyces astaci APO3.</title>
        <authorList>
            <consortium name="The Broad Institute Genomics Platform"/>
            <person name="Russ C."/>
            <person name="Tyler B."/>
            <person name="van West P."/>
            <person name="Dieguez-Uribeondo J."/>
            <person name="Young S.K."/>
            <person name="Zeng Q."/>
            <person name="Gargeya S."/>
            <person name="Fitzgerald M."/>
            <person name="Abouelleil A."/>
            <person name="Alvarado L."/>
            <person name="Chapman S.B."/>
            <person name="Gainer-Dewar J."/>
            <person name="Goldberg J."/>
            <person name="Griggs A."/>
            <person name="Gujja S."/>
            <person name="Hansen M."/>
            <person name="Howarth C."/>
            <person name="Imamovic A."/>
            <person name="Ireland A."/>
            <person name="Larimer J."/>
            <person name="McCowan C."/>
            <person name="Murphy C."/>
            <person name="Pearson M."/>
            <person name="Poon T.W."/>
            <person name="Priest M."/>
            <person name="Roberts A."/>
            <person name="Saif S."/>
            <person name="Shea T."/>
            <person name="Sykes S."/>
            <person name="Wortman J."/>
            <person name="Nusbaum C."/>
            <person name="Birren B."/>
        </authorList>
    </citation>
    <scope>NUCLEOTIDE SEQUENCE [LARGE SCALE GENOMIC DNA]</scope>
    <source>
        <strain evidence="5">APO3</strain>
    </source>
</reference>
<dbReference type="PROSITE" id="PS51192">
    <property type="entry name" value="HELICASE_ATP_BIND_1"/>
    <property type="match status" value="1"/>
</dbReference>
<dbReference type="Pfam" id="PF00176">
    <property type="entry name" value="SNF2-rel_dom"/>
    <property type="match status" value="1"/>
</dbReference>
<evidence type="ECO:0000256" key="2">
    <source>
        <dbReference type="SAM" id="MobiDB-lite"/>
    </source>
</evidence>
<dbReference type="Pfam" id="PF00271">
    <property type="entry name" value="Helicase_C"/>
    <property type="match status" value="1"/>
</dbReference>
<dbReference type="InterPro" id="IPR014001">
    <property type="entry name" value="Helicase_ATP-bd"/>
</dbReference>
<dbReference type="SUPFAM" id="SSF52540">
    <property type="entry name" value="P-loop containing nucleoside triphosphate hydrolases"/>
    <property type="match status" value="2"/>
</dbReference>
<dbReference type="OrthoDB" id="448448at2759"/>
<dbReference type="GO" id="GO:0016787">
    <property type="term" value="F:hydrolase activity"/>
    <property type="evidence" value="ECO:0007669"/>
    <property type="project" value="UniProtKB-KW"/>
</dbReference>
<dbReference type="STRING" id="112090.W4GVJ4"/>
<dbReference type="AlphaFoldDB" id="W4GVJ4"/>
<dbReference type="Gene3D" id="3.40.50.10810">
    <property type="entry name" value="Tandem AAA-ATPase domain"/>
    <property type="match status" value="1"/>
</dbReference>
<feature type="compositionally biased region" description="Low complexity" evidence="2">
    <location>
        <begin position="654"/>
        <end position="666"/>
    </location>
</feature>
<dbReference type="Gene3D" id="3.40.50.300">
    <property type="entry name" value="P-loop containing nucleotide triphosphate hydrolases"/>
    <property type="match status" value="2"/>
</dbReference>
<evidence type="ECO:0000259" key="3">
    <source>
        <dbReference type="PROSITE" id="PS51192"/>
    </source>
</evidence>
<feature type="region of interest" description="Disordered" evidence="2">
    <location>
        <begin position="648"/>
        <end position="670"/>
    </location>
</feature>
<feature type="domain" description="Helicase C-terminal" evidence="4">
    <location>
        <begin position="790"/>
        <end position="945"/>
    </location>
</feature>
<dbReference type="SMART" id="SM00487">
    <property type="entry name" value="DEXDc"/>
    <property type="match status" value="1"/>
</dbReference>
<dbReference type="PANTHER" id="PTHR10799">
    <property type="entry name" value="SNF2/RAD54 HELICASE FAMILY"/>
    <property type="match status" value="1"/>
</dbReference>
<organism evidence="5">
    <name type="scientific">Aphanomyces astaci</name>
    <name type="common">Crayfish plague agent</name>
    <dbReference type="NCBI Taxonomy" id="112090"/>
    <lineage>
        <taxon>Eukaryota</taxon>
        <taxon>Sar</taxon>
        <taxon>Stramenopiles</taxon>
        <taxon>Oomycota</taxon>
        <taxon>Saprolegniomycetes</taxon>
        <taxon>Saprolegniales</taxon>
        <taxon>Verrucalvaceae</taxon>
        <taxon>Aphanomyces</taxon>
    </lineage>
</organism>
<dbReference type="InterPro" id="IPR038718">
    <property type="entry name" value="SNF2-like_sf"/>
</dbReference>
<keyword evidence="1" id="KW-0378">Hydrolase</keyword>
<evidence type="ECO:0000259" key="4">
    <source>
        <dbReference type="PROSITE" id="PS51194"/>
    </source>
</evidence>
<dbReference type="CDD" id="cd17919">
    <property type="entry name" value="DEXHc_Snf"/>
    <property type="match status" value="1"/>
</dbReference>
<evidence type="ECO:0000256" key="1">
    <source>
        <dbReference type="ARBA" id="ARBA00022801"/>
    </source>
</evidence>
<dbReference type="GeneID" id="20806701"/>
<gene>
    <name evidence="5" type="ORF">H257_04705</name>
</gene>
<dbReference type="PROSITE" id="PS51194">
    <property type="entry name" value="HELICASE_CTER"/>
    <property type="match status" value="1"/>
</dbReference>
<dbReference type="GO" id="GO:0005524">
    <property type="term" value="F:ATP binding"/>
    <property type="evidence" value="ECO:0007669"/>
    <property type="project" value="InterPro"/>
</dbReference>
<dbReference type="InterPro" id="IPR049730">
    <property type="entry name" value="SNF2/RAD54-like_C"/>
</dbReference>
<accession>W4GVJ4</accession>
<protein>
    <submittedName>
        <fullName evidence="5">Uncharacterized protein</fullName>
    </submittedName>
</protein>
<dbReference type="EMBL" id="KI913121">
    <property type="protein sequence ID" value="ETV82943.1"/>
    <property type="molecule type" value="Genomic_DNA"/>
</dbReference>
<dbReference type="VEuPathDB" id="FungiDB:H257_04705"/>
<feature type="region of interest" description="Disordered" evidence="2">
    <location>
        <begin position="208"/>
        <end position="334"/>
    </location>
</feature>
<name>W4GVJ4_APHAT</name>
<evidence type="ECO:0000313" key="5">
    <source>
        <dbReference type="EMBL" id="ETV82943.1"/>
    </source>
</evidence>
<dbReference type="InterPro" id="IPR001650">
    <property type="entry name" value="Helicase_C-like"/>
</dbReference>
<feature type="compositionally biased region" description="Acidic residues" evidence="2">
    <location>
        <begin position="301"/>
        <end position="318"/>
    </location>
</feature>
<sequence length="969" mass="107491">MLLAIKELMGGKVVSFQNAEYPVCGGRAVVRRLPNDKITLRCRGQSSIIVTRKTSTGNAHQEVIKSGMTTELLLLDVFFANGTLSKYQVFDATSAPSAPSFVAATKKAPVDMSKASITTAKAVSTPTIKAPPPRALDRVVTLPDKVIPIDLADEDATSSDGGISKAANTTNETVLSILDDSSDDDDDDVVAPRKRLKTGRSTVVVLDDDEPQSSQGGVESIDEDDVYLLKEPKKPSPFGWMNQFNRENQEKSNGWIMSKKAVKASTDDWMQRKMQRPVKKPAQSKATIARNARNANREEVLSDDDDQSDGVDDSDDGDSYGKRRNTKRSKQDEVAGMLQSCEAIASTLRVSIAKWGQSNTDEQVTLTTINDADHRMLTQGEIPGLSPSLVLQPYQLVGVNWLYLLYQHKVSAVLADEMGLGKTVQTISFLAIVCSQMKQPHLVIVPSSVLSNWKREIGRFAPSLRVRTFHGSISERQEIMDELQPGTFDILLTTYTYFERDSAADDRKFLRSFNYGYLVLDEGHTIKNANTSRFKRISALKTRNRLVLSGTPIQNNLSELLALLSFLMPTIFNHGSDELMDFFGGEEKTSCSKIRRILAPFILRRLKKLVLAQMVPKTEVVLHVKMNPHQVAVYKNVIDATLLRREAKKGGGAPASSSPSSESNGSTTKPSRELKLLMGGQAQSTVVVGKGKNDPTSDNNVFTLLRKAANHPVLLRQHYESSQVMDTIARQLYKLGEFGTECSLAMVKSEIEGYSDFELHNLCVEYAHQPEMRSLQLSSDKLLDSGKFDLLRELLPRLKREHHRVLIFSQWTKMLDLLETFLVHSNHRYTRLDGSTSIESRQSLIDDFNDDPSIFCFLLSTRAGGMGINLTAADTVILHDLDFNPTVDAQAMDRCHRIGQTKPVTVYKLVTEDSVDKSIYDIACRKTQLNDTVLGNLGKKSRDTQAAVDIQAILTTVLSSYQPTPTTDE</sequence>
<feature type="domain" description="Helicase ATP-binding" evidence="3">
    <location>
        <begin position="403"/>
        <end position="570"/>
    </location>
</feature>
<dbReference type="InterPro" id="IPR027417">
    <property type="entry name" value="P-loop_NTPase"/>
</dbReference>
<dbReference type="RefSeq" id="XP_009827614.1">
    <property type="nucleotide sequence ID" value="XM_009829312.1"/>
</dbReference>
<dbReference type="SMART" id="SM00490">
    <property type="entry name" value="HELICc"/>
    <property type="match status" value="1"/>
</dbReference>
<dbReference type="InterPro" id="IPR000330">
    <property type="entry name" value="SNF2_N"/>
</dbReference>